<keyword evidence="4" id="KW-1185">Reference proteome</keyword>
<comment type="caution">
    <text evidence="3">The sequence shown here is derived from an EMBL/GenBank/DDBJ whole genome shotgun (WGS) entry which is preliminary data.</text>
</comment>
<keyword evidence="2" id="KW-0812">Transmembrane</keyword>
<reference evidence="3" key="1">
    <citation type="submission" date="2021-02" db="EMBL/GenBank/DDBJ databases">
        <authorList>
            <person name="Dougan E. K."/>
            <person name="Rhodes N."/>
            <person name="Thang M."/>
            <person name="Chan C."/>
        </authorList>
    </citation>
    <scope>NUCLEOTIDE SEQUENCE</scope>
</reference>
<dbReference type="AlphaFoldDB" id="A0A812IWJ0"/>
<dbReference type="Proteomes" id="UP000649617">
    <property type="component" value="Unassembled WGS sequence"/>
</dbReference>
<gene>
    <name evidence="3" type="ORF">SPIL2461_LOCUS635</name>
</gene>
<organism evidence="3 4">
    <name type="scientific">Symbiodinium pilosum</name>
    <name type="common">Dinoflagellate</name>
    <dbReference type="NCBI Taxonomy" id="2952"/>
    <lineage>
        <taxon>Eukaryota</taxon>
        <taxon>Sar</taxon>
        <taxon>Alveolata</taxon>
        <taxon>Dinophyceae</taxon>
        <taxon>Suessiales</taxon>
        <taxon>Symbiodiniaceae</taxon>
        <taxon>Symbiodinium</taxon>
    </lineage>
</organism>
<feature type="transmembrane region" description="Helical" evidence="2">
    <location>
        <begin position="299"/>
        <end position="319"/>
    </location>
</feature>
<evidence type="ECO:0000256" key="2">
    <source>
        <dbReference type="SAM" id="Phobius"/>
    </source>
</evidence>
<evidence type="ECO:0000313" key="4">
    <source>
        <dbReference type="Proteomes" id="UP000649617"/>
    </source>
</evidence>
<accession>A0A812IWJ0</accession>
<sequence>MDQLVRSIYGSGLPHDSAEDGPPIPPLAATRFYNPEASYFLTMLRLGNSVGPKVLVRKDFWLLLSLHLCAFAVYNTGYMGQKDGGWRLSTLELEWSDVELMFILLACALCFAINQAYFRYLQLGHLVRKMMDSVYDFAFEARLFLRKENEPYDRLGCRWAVGSLILVLCEIRRSHQDDTVQQMDLLKLVDLEFIRPGEADFLDPQSLTARQRTLVMMHTACDCALHGMQKADIAPVTQREVLQRLMDCKSYQLRLLDAANSMLPFEYFHLLSTLVTLTTAYLGLCMGICDSWVAPPAYAASLLIILGLFELLCSLNYPFDGVHEADFPVNGWVMHFLSNLTVLLNYSHGSTQSWEKELQEEAAHPVQFPLTVEQVNSILSGDPKRILRKTGSPSQSSQSSLGLMSAGGSSKNVRFADAQSSVPWYKAAMGYKTVDTQEADEAPFADLAGSMLGRIGLTADNTYQSRDMHVEERSRYALW</sequence>
<feature type="compositionally biased region" description="Low complexity" evidence="1">
    <location>
        <begin position="391"/>
        <end position="405"/>
    </location>
</feature>
<feature type="transmembrane region" description="Helical" evidence="2">
    <location>
        <begin position="100"/>
        <end position="121"/>
    </location>
</feature>
<evidence type="ECO:0000313" key="3">
    <source>
        <dbReference type="EMBL" id="CAE7168495.1"/>
    </source>
</evidence>
<keyword evidence="2" id="KW-0472">Membrane</keyword>
<dbReference type="EMBL" id="CAJNIZ010000528">
    <property type="protein sequence ID" value="CAE7168495.1"/>
    <property type="molecule type" value="Genomic_DNA"/>
</dbReference>
<feature type="transmembrane region" description="Helical" evidence="2">
    <location>
        <begin position="270"/>
        <end position="293"/>
    </location>
</feature>
<name>A0A812IWJ0_SYMPI</name>
<feature type="region of interest" description="Disordered" evidence="1">
    <location>
        <begin position="386"/>
        <end position="405"/>
    </location>
</feature>
<dbReference type="GO" id="GO:0005254">
    <property type="term" value="F:chloride channel activity"/>
    <property type="evidence" value="ECO:0007669"/>
    <property type="project" value="InterPro"/>
</dbReference>
<dbReference type="OrthoDB" id="412425at2759"/>
<protein>
    <submittedName>
        <fullName evidence="3">Uncharacterized protein</fullName>
    </submittedName>
</protein>
<feature type="transmembrane region" description="Helical" evidence="2">
    <location>
        <begin position="60"/>
        <end position="80"/>
    </location>
</feature>
<keyword evidence="2" id="KW-1133">Transmembrane helix</keyword>
<evidence type="ECO:0000256" key="1">
    <source>
        <dbReference type="SAM" id="MobiDB-lite"/>
    </source>
</evidence>
<proteinExistence type="predicted"/>